<evidence type="ECO:0000256" key="2">
    <source>
        <dbReference type="ARBA" id="ARBA00023125"/>
    </source>
</evidence>
<dbReference type="RefSeq" id="WP_155325046.1">
    <property type="nucleotide sequence ID" value="NZ_AP021876.1"/>
</dbReference>
<dbReference type="GO" id="GO:0003700">
    <property type="term" value="F:DNA-binding transcription factor activity"/>
    <property type="evidence" value="ECO:0007669"/>
    <property type="project" value="InterPro"/>
</dbReference>
<dbReference type="PRINTS" id="PR00032">
    <property type="entry name" value="HTHARAC"/>
</dbReference>
<protein>
    <submittedName>
        <fullName evidence="5">AraC family transcriptional regulator</fullName>
    </submittedName>
</protein>
<dbReference type="InterPro" id="IPR018060">
    <property type="entry name" value="HTH_AraC"/>
</dbReference>
<gene>
    <name evidence="5" type="ORF">DSCO28_59990</name>
</gene>
<dbReference type="InterPro" id="IPR053142">
    <property type="entry name" value="PchR_regulatory_protein"/>
</dbReference>
<dbReference type="Proteomes" id="UP000425960">
    <property type="component" value="Chromosome"/>
</dbReference>
<evidence type="ECO:0000256" key="1">
    <source>
        <dbReference type="ARBA" id="ARBA00023015"/>
    </source>
</evidence>
<dbReference type="InterPro" id="IPR018062">
    <property type="entry name" value="HTH_AraC-typ_CS"/>
</dbReference>
<dbReference type="GO" id="GO:0043565">
    <property type="term" value="F:sequence-specific DNA binding"/>
    <property type="evidence" value="ECO:0007669"/>
    <property type="project" value="InterPro"/>
</dbReference>
<dbReference type="PANTHER" id="PTHR47893:SF1">
    <property type="entry name" value="REGULATORY PROTEIN PCHR"/>
    <property type="match status" value="1"/>
</dbReference>
<dbReference type="AlphaFoldDB" id="A0A5K7ZYS8"/>
<keyword evidence="3" id="KW-0804">Transcription</keyword>
<organism evidence="5 6">
    <name type="scientific">Desulfosarcina ovata subsp. sediminis</name>
    <dbReference type="NCBI Taxonomy" id="885957"/>
    <lineage>
        <taxon>Bacteria</taxon>
        <taxon>Pseudomonadati</taxon>
        <taxon>Thermodesulfobacteriota</taxon>
        <taxon>Desulfobacteria</taxon>
        <taxon>Desulfobacterales</taxon>
        <taxon>Desulfosarcinaceae</taxon>
        <taxon>Desulfosarcina</taxon>
    </lineage>
</organism>
<dbReference type="PANTHER" id="PTHR47893">
    <property type="entry name" value="REGULATORY PROTEIN PCHR"/>
    <property type="match status" value="1"/>
</dbReference>
<proteinExistence type="predicted"/>
<evidence type="ECO:0000313" key="6">
    <source>
        <dbReference type="Proteomes" id="UP000425960"/>
    </source>
</evidence>
<dbReference type="KEGG" id="dov:DSCO28_59990"/>
<evidence type="ECO:0000259" key="4">
    <source>
        <dbReference type="PROSITE" id="PS01124"/>
    </source>
</evidence>
<dbReference type="PROSITE" id="PS00041">
    <property type="entry name" value="HTH_ARAC_FAMILY_1"/>
    <property type="match status" value="1"/>
</dbReference>
<dbReference type="Gene3D" id="1.10.10.60">
    <property type="entry name" value="Homeodomain-like"/>
    <property type="match status" value="2"/>
</dbReference>
<dbReference type="InterPro" id="IPR009057">
    <property type="entry name" value="Homeodomain-like_sf"/>
</dbReference>
<keyword evidence="2" id="KW-0238">DNA-binding</keyword>
<reference evidence="5 6" key="1">
    <citation type="submission" date="2019-11" db="EMBL/GenBank/DDBJ databases">
        <title>Comparative genomics of hydrocarbon-degrading Desulfosarcina strains.</title>
        <authorList>
            <person name="Watanabe M."/>
            <person name="Kojima H."/>
            <person name="Fukui M."/>
        </authorList>
    </citation>
    <scope>NUCLEOTIDE SEQUENCE [LARGE SCALE GENOMIC DNA]</scope>
    <source>
        <strain evidence="5 6">28bB2T</strain>
    </source>
</reference>
<feature type="domain" description="HTH araC/xylS-type" evidence="4">
    <location>
        <begin position="236"/>
        <end position="333"/>
    </location>
</feature>
<evidence type="ECO:0000256" key="3">
    <source>
        <dbReference type="ARBA" id="ARBA00023163"/>
    </source>
</evidence>
<dbReference type="InterPro" id="IPR020449">
    <property type="entry name" value="Tscrpt_reg_AraC-type_HTH"/>
</dbReference>
<dbReference type="PROSITE" id="PS01124">
    <property type="entry name" value="HTH_ARAC_FAMILY_2"/>
    <property type="match status" value="1"/>
</dbReference>
<dbReference type="Pfam" id="PF12833">
    <property type="entry name" value="HTH_18"/>
    <property type="match status" value="1"/>
</dbReference>
<keyword evidence="1" id="KW-0805">Transcription regulation</keyword>
<dbReference type="EMBL" id="AP021876">
    <property type="protein sequence ID" value="BBO85433.1"/>
    <property type="molecule type" value="Genomic_DNA"/>
</dbReference>
<dbReference type="SMART" id="SM00342">
    <property type="entry name" value="HTH_ARAC"/>
    <property type="match status" value="1"/>
</dbReference>
<sequence>MATQDHICYSPRAGFYSPTARVDIKRYNPERFEYCWQGSGDFGNLRFARTEIRPGFDIWTTVCRFHEDIRFSMADGPAAFCFNFCLSGKSSARYGTSRELIEMSSGNQGIFYCPDPNGTGCMHMDVPHRQVGIVISPERLRSYFESDLNAIHPKLRRILEEKQNDLFCRFHTITPAMHAALEQLLDCPFSGMTRKLFFESRALELIAHQLRHLFGNPPKRVSSGFRLHSVDRKRAESARDLLVSRLENPPGLGQLAREAGMSHPKLNRCFREMYGMTVFQYLRNERLNRARQMLDDGLNVTETAYAVGYDSISHFSQAFKKQFGASPSRCMGIK</sequence>
<evidence type="ECO:0000313" key="5">
    <source>
        <dbReference type="EMBL" id="BBO85433.1"/>
    </source>
</evidence>
<dbReference type="SUPFAM" id="SSF46689">
    <property type="entry name" value="Homeodomain-like"/>
    <property type="match status" value="2"/>
</dbReference>
<name>A0A5K7ZYS8_9BACT</name>
<accession>A0A5K7ZYS8</accession>